<evidence type="ECO:0000313" key="7">
    <source>
        <dbReference type="EMBL" id="MDW5594781.1"/>
    </source>
</evidence>
<evidence type="ECO:0000259" key="6">
    <source>
        <dbReference type="PROSITE" id="PS50234"/>
    </source>
</evidence>
<keyword evidence="1" id="KW-1003">Cell membrane</keyword>
<feature type="transmembrane region" description="Helical" evidence="5">
    <location>
        <begin position="38"/>
        <end position="57"/>
    </location>
</feature>
<protein>
    <submittedName>
        <fullName evidence="7">VWA domain-containing protein</fullName>
    </submittedName>
</protein>
<comment type="caution">
    <text evidence="7">The sequence shown here is derived from an EMBL/GenBank/DDBJ whole genome shotgun (WGS) entry which is preliminary data.</text>
</comment>
<evidence type="ECO:0000256" key="5">
    <source>
        <dbReference type="SAM" id="Phobius"/>
    </source>
</evidence>
<name>A0ABU4HN94_9ACTN</name>
<accession>A0ABU4HN94</accession>
<keyword evidence="3 5" id="KW-1133">Transmembrane helix</keyword>
<sequence length="321" mass="33740">MTIFALSFGSPIFLLALLAVPALIALQVANRQRGKRYAVRFTGVAALKLAAGTVPAWKRHLPVALLLAALAALALALARPERTVAVPIEKASIMLVTDHSRSMLAQDVEPDRMTAAKRAARRFLDQLPPTIRVGVTTYSDVPDGTQTPTRDHDLIQATIDAQVADGGTATGDALQVALDTLERQEDEGERIPAAIVLLSDGATTIGRDPVGVAQLAGEQRIPVYTVALGTRNATVPNPGFGAPTLPVPPDPETLEQIADASGGRAFQAQDDQQLSEIYETLGSRLGTRDEQREVTAAFAVGGMLLLLGAGAAAMHSAGRLP</sequence>
<dbReference type="InterPro" id="IPR036465">
    <property type="entry name" value="vWFA_dom_sf"/>
</dbReference>
<proteinExistence type="predicted"/>
<organism evidence="7 8">
    <name type="scientific">Conexibacter stalactiti</name>
    <dbReference type="NCBI Taxonomy" id="1940611"/>
    <lineage>
        <taxon>Bacteria</taxon>
        <taxon>Bacillati</taxon>
        <taxon>Actinomycetota</taxon>
        <taxon>Thermoleophilia</taxon>
        <taxon>Solirubrobacterales</taxon>
        <taxon>Conexibacteraceae</taxon>
        <taxon>Conexibacter</taxon>
    </lineage>
</organism>
<dbReference type="SMART" id="SM00327">
    <property type="entry name" value="VWA"/>
    <property type="match status" value="1"/>
</dbReference>
<dbReference type="InterPro" id="IPR002035">
    <property type="entry name" value="VWF_A"/>
</dbReference>
<gene>
    <name evidence="7" type="ORF">R7226_10560</name>
</gene>
<feature type="transmembrane region" description="Helical" evidence="5">
    <location>
        <begin position="294"/>
        <end position="314"/>
    </location>
</feature>
<feature type="domain" description="VWFA" evidence="6">
    <location>
        <begin position="92"/>
        <end position="281"/>
    </location>
</feature>
<feature type="transmembrane region" description="Helical" evidence="5">
    <location>
        <begin position="6"/>
        <end position="26"/>
    </location>
</feature>
<keyword evidence="2 5" id="KW-0812">Transmembrane</keyword>
<dbReference type="RefSeq" id="WP_318597093.1">
    <property type="nucleotide sequence ID" value="NZ_JAWSTH010000022.1"/>
</dbReference>
<dbReference type="Gene3D" id="3.40.50.410">
    <property type="entry name" value="von Willebrand factor, type A domain"/>
    <property type="match status" value="1"/>
</dbReference>
<dbReference type="PROSITE" id="PS50234">
    <property type="entry name" value="VWFA"/>
    <property type="match status" value="1"/>
</dbReference>
<evidence type="ECO:0000313" key="8">
    <source>
        <dbReference type="Proteomes" id="UP001284601"/>
    </source>
</evidence>
<feature type="transmembrane region" description="Helical" evidence="5">
    <location>
        <begin position="63"/>
        <end position="80"/>
    </location>
</feature>
<dbReference type="EMBL" id="JAWSTH010000022">
    <property type="protein sequence ID" value="MDW5594781.1"/>
    <property type="molecule type" value="Genomic_DNA"/>
</dbReference>
<dbReference type="Pfam" id="PF07584">
    <property type="entry name" value="BatA"/>
    <property type="match status" value="1"/>
</dbReference>
<dbReference type="SUPFAM" id="SSF53300">
    <property type="entry name" value="vWA-like"/>
    <property type="match status" value="1"/>
</dbReference>
<keyword evidence="8" id="KW-1185">Reference proteome</keyword>
<dbReference type="InterPro" id="IPR050768">
    <property type="entry name" value="UPF0353/GerABKA_families"/>
</dbReference>
<evidence type="ECO:0000256" key="4">
    <source>
        <dbReference type="ARBA" id="ARBA00023136"/>
    </source>
</evidence>
<dbReference type="PANTHER" id="PTHR22550:SF5">
    <property type="entry name" value="LEUCINE ZIPPER PROTEIN 4"/>
    <property type="match status" value="1"/>
</dbReference>
<keyword evidence="4 5" id="KW-0472">Membrane</keyword>
<evidence type="ECO:0000256" key="1">
    <source>
        <dbReference type="ARBA" id="ARBA00022475"/>
    </source>
</evidence>
<evidence type="ECO:0000256" key="3">
    <source>
        <dbReference type="ARBA" id="ARBA00022989"/>
    </source>
</evidence>
<evidence type="ECO:0000256" key="2">
    <source>
        <dbReference type="ARBA" id="ARBA00022692"/>
    </source>
</evidence>
<dbReference type="PANTHER" id="PTHR22550">
    <property type="entry name" value="SPORE GERMINATION PROTEIN"/>
    <property type="match status" value="1"/>
</dbReference>
<reference evidence="8" key="1">
    <citation type="submission" date="2023-07" db="EMBL/GenBank/DDBJ databases">
        <title>Conexibacter stalactiti sp. nov., isolated from stalactites in a lava cave and emended description of the genus Conexibacter.</title>
        <authorList>
            <person name="Lee S.D."/>
        </authorList>
    </citation>
    <scope>NUCLEOTIDE SEQUENCE [LARGE SCALE GENOMIC DNA]</scope>
    <source>
        <strain evidence="8">KCTC 39840</strain>
    </source>
</reference>
<dbReference type="Proteomes" id="UP001284601">
    <property type="component" value="Unassembled WGS sequence"/>
</dbReference>
<dbReference type="Pfam" id="PF13519">
    <property type="entry name" value="VWA_2"/>
    <property type="match status" value="1"/>
</dbReference>
<dbReference type="InterPro" id="IPR024163">
    <property type="entry name" value="Aerotolerance_reg_N"/>
</dbReference>
<reference evidence="7 8" key="2">
    <citation type="submission" date="2023-10" db="EMBL/GenBank/DDBJ databases">
        <authorList>
            <person name="Han X.F."/>
        </authorList>
    </citation>
    <scope>NUCLEOTIDE SEQUENCE [LARGE SCALE GENOMIC DNA]</scope>
    <source>
        <strain evidence="7 8">KCTC 39840</strain>
    </source>
</reference>